<dbReference type="UniPathway" id="UPA00223"/>
<dbReference type="Pfam" id="PF00285">
    <property type="entry name" value="Citrate_synt"/>
    <property type="match status" value="1"/>
</dbReference>
<dbReference type="GO" id="GO:0036440">
    <property type="term" value="F:citrate synthase activity"/>
    <property type="evidence" value="ECO:0007669"/>
    <property type="project" value="UniProtKB-EC"/>
</dbReference>
<gene>
    <name evidence="5" type="ORF">D0466_04105</name>
</gene>
<keyword evidence="4" id="KW-0808">Transferase</keyword>
<comment type="pathway">
    <text evidence="1">Carbohydrate metabolism; tricarboxylic acid cycle.</text>
</comment>
<accession>A0A372LGP0</accession>
<dbReference type="GO" id="GO:0006099">
    <property type="term" value="P:tricarboxylic acid cycle"/>
    <property type="evidence" value="ECO:0007669"/>
    <property type="project" value="UniProtKB-UniPathway"/>
</dbReference>
<dbReference type="GO" id="GO:0016829">
    <property type="term" value="F:lyase activity"/>
    <property type="evidence" value="ECO:0007669"/>
    <property type="project" value="UniProtKB-KW"/>
</dbReference>
<dbReference type="InterPro" id="IPR016142">
    <property type="entry name" value="Citrate_synth-like_lrg_a-sub"/>
</dbReference>
<dbReference type="InterPro" id="IPR016143">
    <property type="entry name" value="Citrate_synth-like_sm_a-sub"/>
</dbReference>
<dbReference type="SUPFAM" id="SSF48256">
    <property type="entry name" value="Citrate synthase"/>
    <property type="match status" value="1"/>
</dbReference>
<comment type="similarity">
    <text evidence="2">Belongs to the citrate synthase family.</text>
</comment>
<evidence type="ECO:0000256" key="3">
    <source>
        <dbReference type="ARBA" id="ARBA00012972"/>
    </source>
</evidence>
<dbReference type="GO" id="GO:0005829">
    <property type="term" value="C:cytosol"/>
    <property type="evidence" value="ECO:0007669"/>
    <property type="project" value="TreeGrafter"/>
</dbReference>
<reference evidence="5 6" key="1">
    <citation type="submission" date="2018-08" db="EMBL/GenBank/DDBJ databases">
        <title>Bacillus chawlae sp. nov., Bacillus glennii sp. nov., and Bacillus saganii sp. nov. Isolated from the Vehicle Assembly Building at Kennedy Space Center where the Viking Spacecraft were Assembled.</title>
        <authorList>
            <person name="Seuylemezian A."/>
            <person name="Vaishampayan P."/>
        </authorList>
    </citation>
    <scope>NUCLEOTIDE SEQUENCE [LARGE SCALE GENOMIC DNA]</scope>
    <source>
        <strain evidence="5 6">V44-8</strain>
    </source>
</reference>
<evidence type="ECO:0000256" key="2">
    <source>
        <dbReference type="ARBA" id="ARBA00010566"/>
    </source>
</evidence>
<dbReference type="Gene3D" id="1.10.580.10">
    <property type="entry name" value="Citrate Synthase, domain 1"/>
    <property type="match status" value="1"/>
</dbReference>
<dbReference type="CDD" id="cd06100">
    <property type="entry name" value="CCL_ACL-C"/>
    <property type="match status" value="1"/>
</dbReference>
<proteinExistence type="inferred from homology"/>
<name>A0A372LGP0_9BACI</name>
<evidence type="ECO:0000313" key="5">
    <source>
        <dbReference type="EMBL" id="RFU65102.1"/>
    </source>
</evidence>
<dbReference type="OrthoDB" id="9800864at2"/>
<dbReference type="Gene3D" id="1.10.230.10">
    <property type="entry name" value="Cytochrome P450-Terp, domain 2"/>
    <property type="match status" value="1"/>
</dbReference>
<keyword evidence="6" id="KW-1185">Reference proteome</keyword>
<keyword evidence="5" id="KW-0456">Lyase</keyword>
<dbReference type="InterPro" id="IPR036969">
    <property type="entry name" value="Citrate_synthase_sf"/>
</dbReference>
<dbReference type="GO" id="GO:0005975">
    <property type="term" value="P:carbohydrate metabolic process"/>
    <property type="evidence" value="ECO:0007669"/>
    <property type="project" value="TreeGrafter"/>
</dbReference>
<evidence type="ECO:0000256" key="1">
    <source>
        <dbReference type="ARBA" id="ARBA00005163"/>
    </source>
</evidence>
<organism evidence="5 6">
    <name type="scientific">Peribacillus glennii</name>
    <dbReference type="NCBI Taxonomy" id="2303991"/>
    <lineage>
        <taxon>Bacteria</taxon>
        <taxon>Bacillati</taxon>
        <taxon>Bacillota</taxon>
        <taxon>Bacilli</taxon>
        <taxon>Bacillales</taxon>
        <taxon>Bacillaceae</taxon>
        <taxon>Peribacillus</taxon>
    </lineage>
</organism>
<sequence>MQFQTRIGKSTEDNIQVHGYDLAEELIGNITLADMAFLGAKHRIPTENESKMLNAILVAICEHGFTPSSLSTRLTYLGAPEAVQAAVAAGLLGAGTVYFGAMEYVAEMLQKAYAEYGDERSTEELASTIIKDRKEKGLQLPGLGHHIHKVVDPRTGKLFQIAEETGFLGKHSLLLLEMHRQFCESKGKKITLNVVGAIGAIMSDMGMDYRIVKSFAVASRAVGLVAHLVEDMERGRKDSIAQQVFKYVEDNTDYRG</sequence>
<dbReference type="AlphaFoldDB" id="A0A372LGP0"/>
<dbReference type="EMBL" id="QVTD01000003">
    <property type="protein sequence ID" value="RFU65102.1"/>
    <property type="molecule type" value="Genomic_DNA"/>
</dbReference>
<dbReference type="EC" id="2.3.3.16" evidence="3"/>
<dbReference type="PANTHER" id="PTHR11739">
    <property type="entry name" value="CITRATE SYNTHASE"/>
    <property type="match status" value="1"/>
</dbReference>
<dbReference type="PANTHER" id="PTHR11739:SF4">
    <property type="entry name" value="CITRATE SYNTHASE, PEROXISOMAL"/>
    <property type="match status" value="1"/>
</dbReference>
<dbReference type="InterPro" id="IPR002020">
    <property type="entry name" value="Citrate_synthase"/>
</dbReference>
<evidence type="ECO:0000313" key="6">
    <source>
        <dbReference type="Proteomes" id="UP000262939"/>
    </source>
</evidence>
<evidence type="ECO:0000256" key="4">
    <source>
        <dbReference type="ARBA" id="ARBA00022679"/>
    </source>
</evidence>
<comment type="caution">
    <text evidence="5">The sequence shown here is derived from an EMBL/GenBank/DDBJ whole genome shotgun (WGS) entry which is preliminary data.</text>
</comment>
<dbReference type="Proteomes" id="UP000262939">
    <property type="component" value="Unassembled WGS sequence"/>
</dbReference>
<dbReference type="RefSeq" id="WP_117321278.1">
    <property type="nucleotide sequence ID" value="NZ_QVTD01000003.1"/>
</dbReference>
<protein>
    <recommendedName>
        <fullName evidence="3">citrate synthase (unknown stereospecificity)</fullName>
        <ecNumber evidence="3">2.3.3.16</ecNumber>
    </recommendedName>
</protein>
<dbReference type="NCBIfam" id="NF004868">
    <property type="entry name" value="PRK06224.1-5"/>
    <property type="match status" value="1"/>
</dbReference>